<dbReference type="STRING" id="927083.DB32_000018"/>
<dbReference type="InterPro" id="IPR035907">
    <property type="entry name" value="Hppk_sf"/>
</dbReference>
<evidence type="ECO:0000256" key="1">
    <source>
        <dbReference type="ARBA" id="ARBA00005051"/>
    </source>
</evidence>
<accession>A0A0F6YFU7</accession>
<sequence length="170" mass="18465">MWVVGIGLGANLGAREKTLQSAVDALARTPSITVRAASPIYETEPLGPPQPTYLNAAVRVETTLEPDALLDVLLAIESAHGRIRRERWGARTLDLDVLVVCDPESFDPRTITTPRLTVPHPHLLERTFALAPLLDVLPELAPRWGTTLRALGGPPVRAQGSQSIVVPERH</sequence>
<dbReference type="Proteomes" id="UP000034883">
    <property type="component" value="Chromosome"/>
</dbReference>
<evidence type="ECO:0000259" key="13">
    <source>
        <dbReference type="PROSITE" id="PS00794"/>
    </source>
</evidence>
<dbReference type="CDD" id="cd00483">
    <property type="entry name" value="HPPK"/>
    <property type="match status" value="1"/>
</dbReference>
<evidence type="ECO:0000313" key="14">
    <source>
        <dbReference type="EMBL" id="AKF02870.1"/>
    </source>
</evidence>
<evidence type="ECO:0000256" key="9">
    <source>
        <dbReference type="ARBA" id="ARBA00022909"/>
    </source>
</evidence>
<dbReference type="OrthoDB" id="9808041at2"/>
<comment type="similarity">
    <text evidence="2">Belongs to the HPPK family.</text>
</comment>
<dbReference type="InterPro" id="IPR000550">
    <property type="entry name" value="Hppk"/>
</dbReference>
<keyword evidence="7 14" id="KW-0418">Kinase</keyword>
<dbReference type="GO" id="GO:0003848">
    <property type="term" value="F:2-amino-4-hydroxy-6-hydroxymethyldihydropteridine diphosphokinase activity"/>
    <property type="evidence" value="ECO:0007669"/>
    <property type="project" value="UniProtKB-EC"/>
</dbReference>
<evidence type="ECO:0000256" key="8">
    <source>
        <dbReference type="ARBA" id="ARBA00022840"/>
    </source>
</evidence>
<keyword evidence="6" id="KW-0547">Nucleotide-binding</keyword>
<keyword evidence="8" id="KW-0067">ATP-binding</keyword>
<keyword evidence="15" id="KW-1185">Reference proteome</keyword>
<evidence type="ECO:0000256" key="7">
    <source>
        <dbReference type="ARBA" id="ARBA00022777"/>
    </source>
</evidence>
<evidence type="ECO:0000256" key="12">
    <source>
        <dbReference type="ARBA" id="ARBA00033413"/>
    </source>
</evidence>
<dbReference type="PROSITE" id="PS00794">
    <property type="entry name" value="HPPK"/>
    <property type="match status" value="1"/>
</dbReference>
<dbReference type="EMBL" id="CP011125">
    <property type="protein sequence ID" value="AKF02870.1"/>
    <property type="molecule type" value="Genomic_DNA"/>
</dbReference>
<gene>
    <name evidence="14" type="ORF">DB32_000018</name>
</gene>
<dbReference type="GO" id="GO:0016301">
    <property type="term" value="F:kinase activity"/>
    <property type="evidence" value="ECO:0007669"/>
    <property type="project" value="UniProtKB-KW"/>
</dbReference>
<name>A0A0F6YFU7_9BACT</name>
<evidence type="ECO:0000256" key="5">
    <source>
        <dbReference type="ARBA" id="ARBA00022679"/>
    </source>
</evidence>
<evidence type="ECO:0000256" key="4">
    <source>
        <dbReference type="ARBA" id="ARBA00016218"/>
    </source>
</evidence>
<evidence type="ECO:0000256" key="10">
    <source>
        <dbReference type="ARBA" id="ARBA00029409"/>
    </source>
</evidence>
<dbReference type="GO" id="GO:0046654">
    <property type="term" value="P:tetrahydrofolate biosynthetic process"/>
    <property type="evidence" value="ECO:0007669"/>
    <property type="project" value="UniProtKB-UniPathway"/>
</dbReference>
<protein>
    <recommendedName>
        <fullName evidence="4">2-amino-4-hydroxy-6-hydroxymethyldihydropteridine pyrophosphokinase</fullName>
        <ecNumber evidence="3">2.7.6.3</ecNumber>
    </recommendedName>
    <alternativeName>
        <fullName evidence="11">6-hydroxymethyl-7,8-dihydropterin pyrophosphokinase</fullName>
    </alternativeName>
    <alternativeName>
        <fullName evidence="12">7,8-dihydro-6-hydroxymethylpterin-pyrophosphokinase</fullName>
    </alternativeName>
</protein>
<dbReference type="Pfam" id="PF01288">
    <property type="entry name" value="HPPK"/>
    <property type="match status" value="1"/>
</dbReference>
<dbReference type="UniPathway" id="UPA00077">
    <property type="reaction ID" value="UER00155"/>
</dbReference>
<dbReference type="PANTHER" id="PTHR43071">
    <property type="entry name" value="2-AMINO-4-HYDROXY-6-HYDROXYMETHYLDIHYDROPTERIDINE PYROPHOSPHOKINASE"/>
    <property type="match status" value="1"/>
</dbReference>
<dbReference type="PANTHER" id="PTHR43071:SF1">
    <property type="entry name" value="2-AMINO-4-HYDROXY-6-HYDROXYMETHYLDIHYDROPTERIDINE PYROPHOSPHOKINASE"/>
    <property type="match status" value="1"/>
</dbReference>
<reference evidence="14 15" key="1">
    <citation type="submission" date="2015-03" db="EMBL/GenBank/DDBJ databases">
        <title>Genome assembly of Sandaracinus amylolyticus DSM 53668.</title>
        <authorList>
            <person name="Sharma G."/>
            <person name="Subramanian S."/>
        </authorList>
    </citation>
    <scope>NUCLEOTIDE SEQUENCE [LARGE SCALE GENOMIC DNA]</scope>
    <source>
        <strain evidence="14 15">DSM 53668</strain>
    </source>
</reference>
<comment type="function">
    <text evidence="10">Catalyzes the transfer of pyrophosphate from adenosine triphosphate (ATP) to 6-hydroxymethyl-7,8-dihydropterin, an enzymatic step in folate biosynthesis pathway.</text>
</comment>
<organism evidence="14 15">
    <name type="scientific">Sandaracinus amylolyticus</name>
    <dbReference type="NCBI Taxonomy" id="927083"/>
    <lineage>
        <taxon>Bacteria</taxon>
        <taxon>Pseudomonadati</taxon>
        <taxon>Myxococcota</taxon>
        <taxon>Polyangia</taxon>
        <taxon>Polyangiales</taxon>
        <taxon>Sandaracinaceae</taxon>
        <taxon>Sandaracinus</taxon>
    </lineage>
</organism>
<dbReference type="GO" id="GO:0046656">
    <property type="term" value="P:folic acid biosynthetic process"/>
    <property type="evidence" value="ECO:0007669"/>
    <property type="project" value="UniProtKB-KW"/>
</dbReference>
<proteinExistence type="inferred from homology"/>
<dbReference type="SUPFAM" id="SSF55083">
    <property type="entry name" value="6-hydroxymethyl-7,8-dihydropterin pyrophosphokinase, HPPK"/>
    <property type="match status" value="1"/>
</dbReference>
<evidence type="ECO:0000256" key="2">
    <source>
        <dbReference type="ARBA" id="ARBA00005810"/>
    </source>
</evidence>
<dbReference type="KEGG" id="samy:DB32_000018"/>
<dbReference type="GO" id="GO:0005524">
    <property type="term" value="F:ATP binding"/>
    <property type="evidence" value="ECO:0007669"/>
    <property type="project" value="UniProtKB-KW"/>
</dbReference>
<dbReference type="Gene3D" id="3.30.70.560">
    <property type="entry name" value="7,8-Dihydro-6-hydroxymethylpterin-pyrophosphokinase HPPK"/>
    <property type="match status" value="1"/>
</dbReference>
<dbReference type="NCBIfam" id="TIGR01498">
    <property type="entry name" value="folK"/>
    <property type="match status" value="1"/>
</dbReference>
<dbReference type="EC" id="2.7.6.3" evidence="3"/>
<evidence type="ECO:0000313" key="15">
    <source>
        <dbReference type="Proteomes" id="UP000034883"/>
    </source>
</evidence>
<evidence type="ECO:0000256" key="6">
    <source>
        <dbReference type="ARBA" id="ARBA00022741"/>
    </source>
</evidence>
<evidence type="ECO:0000256" key="3">
    <source>
        <dbReference type="ARBA" id="ARBA00013253"/>
    </source>
</evidence>
<comment type="pathway">
    <text evidence="1">Cofactor biosynthesis; tetrahydrofolate biosynthesis; 2-amino-4-hydroxy-6-hydroxymethyl-7,8-dihydropteridine diphosphate from 7,8-dihydroneopterin triphosphate: step 4/4.</text>
</comment>
<keyword evidence="5" id="KW-0808">Transferase</keyword>
<evidence type="ECO:0000256" key="11">
    <source>
        <dbReference type="ARBA" id="ARBA00029766"/>
    </source>
</evidence>
<keyword evidence="9" id="KW-0289">Folate biosynthesis</keyword>
<feature type="domain" description="7,8-dihydro-6-hydroxymethylpterin-pyrophosphokinase" evidence="13">
    <location>
        <begin position="87"/>
        <end position="98"/>
    </location>
</feature>
<dbReference type="AlphaFoldDB" id="A0A0F6YFU7"/>